<reference evidence="46" key="1">
    <citation type="submission" date="2020-03" db="EMBL/GenBank/DDBJ databases">
        <title>A high-quality chromosome-level genome assembly of a woody plant with both climbing and erect habits, Rhamnella rubrinervis.</title>
        <authorList>
            <person name="Lu Z."/>
            <person name="Yang Y."/>
            <person name="Zhu X."/>
            <person name="Sun Y."/>
        </authorList>
    </citation>
    <scope>NUCLEOTIDE SEQUENCE</scope>
    <source>
        <strain evidence="46">BYM</strain>
        <tissue evidence="46">Leaf</tissue>
    </source>
</reference>
<dbReference type="GO" id="GO:0006633">
    <property type="term" value="P:fatty acid biosynthetic process"/>
    <property type="evidence" value="ECO:0007669"/>
    <property type="project" value="InterPro"/>
</dbReference>
<keyword evidence="39" id="KW-0120">Carbon dioxide fixation</keyword>
<evidence type="ECO:0000256" key="19">
    <source>
        <dbReference type="ARBA" id="ARBA00022531"/>
    </source>
</evidence>
<keyword evidence="33" id="KW-0408">Iron</keyword>
<dbReference type="OrthoDB" id="563909at2759"/>
<dbReference type="PANTHER" id="PTHR42704:SF19">
    <property type="entry name" value="RIBULOSE BISPHOSPHATE CARBOXYLASE LARGE CHAIN"/>
    <property type="match status" value="1"/>
</dbReference>
<keyword evidence="16" id="KW-0813">Transport</keyword>
<dbReference type="SUPFAM" id="SSF52096">
    <property type="entry name" value="ClpP/crotonase"/>
    <property type="match status" value="1"/>
</dbReference>
<comment type="cofactor">
    <cofactor evidence="1">
        <name>Mg(2+)</name>
        <dbReference type="ChEBI" id="CHEBI:18420"/>
    </cofactor>
</comment>
<evidence type="ECO:0000256" key="16">
    <source>
        <dbReference type="ARBA" id="ARBA00022448"/>
    </source>
</evidence>
<dbReference type="FunFam" id="3.30.70.150:FF:000001">
    <property type="entry name" value="Ribulose bisphosphate carboxylase large chain"/>
    <property type="match status" value="1"/>
</dbReference>
<keyword evidence="21" id="KW-0349">Heme</keyword>
<keyword evidence="23 44" id="KW-0812">Transmembrane</keyword>
<dbReference type="GO" id="GO:0009317">
    <property type="term" value="C:acetyl-CoA carboxylase complex"/>
    <property type="evidence" value="ECO:0007669"/>
    <property type="project" value="InterPro"/>
</dbReference>
<dbReference type="HAMAP" id="MF_01338">
    <property type="entry name" value="RuBisCO_L_type1"/>
    <property type="match status" value="1"/>
</dbReference>
<evidence type="ECO:0000256" key="44">
    <source>
        <dbReference type="SAM" id="Phobius"/>
    </source>
</evidence>
<comment type="subunit">
    <text evidence="10">Heterohexadecamer of 8 large chains and 8 small chains.</text>
</comment>
<comment type="subunit">
    <text evidence="11">Acetyl-CoA carboxylase is a heterohexamer composed of biotin carboxyl carrier protein, biotin carboxylase and 2 subunits each of ACCase subunit alpha and ACCase plastid-coded subunit beta (accD).</text>
</comment>
<keyword evidence="28" id="KW-0067">ATP-binding</keyword>
<dbReference type="PROSITE" id="PS00157">
    <property type="entry name" value="RUBISCO_LARGE"/>
    <property type="match status" value="1"/>
</dbReference>
<comment type="subcellular location">
    <subcellularLocation>
        <location evidence="5">Membrane</location>
        <topology evidence="5">Multi-pass membrane protein</topology>
    </subcellularLocation>
    <subcellularLocation>
        <location evidence="6">Plastid</location>
        <location evidence="6">Chloroplast thylakoid membrane</location>
        <topology evidence="6">Single-pass membrane protein</topology>
    </subcellularLocation>
</comment>
<dbReference type="Gene3D" id="3.30.70.150">
    <property type="entry name" value="RuBisCO large subunit, N-terminal domain"/>
    <property type="match status" value="1"/>
</dbReference>
<feature type="transmembrane region" description="Helical" evidence="44">
    <location>
        <begin position="1128"/>
        <end position="1147"/>
    </location>
</feature>
<evidence type="ECO:0000256" key="26">
    <source>
        <dbReference type="ARBA" id="ARBA00022741"/>
    </source>
</evidence>
<dbReference type="InterPro" id="IPR020888">
    <property type="entry name" value="RuBisCO_lsuI"/>
</dbReference>
<evidence type="ECO:0000256" key="30">
    <source>
        <dbReference type="ARBA" id="ARBA00022982"/>
    </source>
</evidence>
<evidence type="ECO:0000256" key="1">
    <source>
        <dbReference type="ARBA" id="ARBA00001946"/>
    </source>
</evidence>
<dbReference type="GO" id="GO:0009535">
    <property type="term" value="C:chloroplast thylakoid membrane"/>
    <property type="evidence" value="ECO:0007669"/>
    <property type="project" value="UniProtKB-SubCell"/>
</dbReference>
<dbReference type="HAMAP" id="MF_01395">
    <property type="entry name" value="AcetylCoA_CT_beta"/>
    <property type="match status" value="1"/>
</dbReference>
<comment type="function">
    <text evidence="3">Seems to be required for the assembly of the photosystem I complex.</text>
</comment>
<evidence type="ECO:0000256" key="8">
    <source>
        <dbReference type="ARBA" id="ARBA00008198"/>
    </source>
</evidence>
<evidence type="ECO:0000256" key="31">
    <source>
        <dbReference type="ARBA" id="ARBA00022989"/>
    </source>
</evidence>
<dbReference type="PROSITE" id="PS51010">
    <property type="entry name" value="CYTF"/>
    <property type="match status" value="1"/>
</dbReference>
<comment type="catalytic activity">
    <reaction evidence="42">
        <text>D-ribulose 1,5-bisphosphate + O2 = 2-phosphoglycolate + (2R)-3-phosphoglycerate + 2 H(+)</text>
        <dbReference type="Rhea" id="RHEA:36631"/>
        <dbReference type="ChEBI" id="CHEBI:15378"/>
        <dbReference type="ChEBI" id="CHEBI:15379"/>
        <dbReference type="ChEBI" id="CHEBI:57870"/>
        <dbReference type="ChEBI" id="CHEBI:58033"/>
        <dbReference type="ChEBI" id="CHEBI:58272"/>
    </reaction>
</comment>
<evidence type="ECO:0000256" key="22">
    <source>
        <dbReference type="ARBA" id="ARBA00022640"/>
    </source>
</evidence>
<keyword evidence="35" id="KW-0793">Thylakoid</keyword>
<dbReference type="FunFam" id="2.40.50.100:FF:000007">
    <property type="entry name" value="Cytochrome f"/>
    <property type="match status" value="1"/>
</dbReference>
<dbReference type="SFLD" id="SFLDS00014">
    <property type="entry name" value="RuBisCO"/>
    <property type="match status" value="1"/>
</dbReference>
<keyword evidence="47" id="KW-1185">Reference proteome</keyword>
<dbReference type="GO" id="GO:0000287">
    <property type="term" value="F:magnesium ion binding"/>
    <property type="evidence" value="ECO:0007669"/>
    <property type="project" value="InterPro"/>
</dbReference>
<keyword evidence="37" id="KW-0601">Photorespiration</keyword>
<evidence type="ECO:0000256" key="3">
    <source>
        <dbReference type="ARBA" id="ARBA00002862"/>
    </source>
</evidence>
<evidence type="ECO:0000256" key="10">
    <source>
        <dbReference type="ARBA" id="ARBA00011371"/>
    </source>
</evidence>
<evidence type="ECO:0000256" key="35">
    <source>
        <dbReference type="ARBA" id="ARBA00023078"/>
    </source>
</evidence>
<sequence length="1162" mass="128729">MSCREGLMSPQTETKASVGFKAGVKDYKLTYYTPEYETKDTDILAAFRVTPQPGVPPEEAGAAVAAESSTGTWTTVWTDGLTSLDRYKGRCYHIEPVAGEESQFIAYVAYPLDLFEEGSVTNMFTSIVGNVFGFKALRALRLEDLRIPPAYSKTFQGPPHGIQVERDKLNKYGRPLLGCTIKPKLGLSAKNYGRAVYECLRGGLDFTKDDENVNSQPFMRWRDRFLFCAEALYKAQTETGEIKGHYLNATAGTCEEMMKRAVFARELGVPIVMHDYLTGGFTANTTLAHYCRDNGLLLHIHRAMHAVIDRQKNHGMHFRVLAKALRLSGGDHIHAGTVVGKLEGERDITLGFVDLLRDDFVDKDRSRGIYFTQDWVSLPGVLPVASGGIHVWHMPALTEIFGDDSVLQFGGGTLGHPWGNAPGAVANRVALEACVQARNEGRDLAREGNEIIREASKWSAELAAACEVWKEIKFEFPAMDTLCGLSKSIDSLGGPIENASESEDQIINDRDKDIPNGIDSKTSSYSNVDHLVGIGYQNSSYLNNVSKSDDPYYDRYVYDTKYSWNKHINSSIDSSDRIELSIDPGTWDPMDEDMVSRDPIQFHSQEEPYKDRIDFNQRKTGLTEAVQTGTGQLNGIPVAIGVMDFQFMGGSMGSVVGEKITRLIEYATNQFLPLILVCASGGARMQEGSLSLMQMAKISSALHDFQSKKKLFYVSILTSPTTGGVTASFGMLGDIIIVEPNAYVAFAGKRVIEQTLNKTIPEGSQAAEYLFHKGLFDPIVPRNPLKGVLSSGYDRFDIKEGIVCIFRWGFPGKNRRIFLRFLMKDIQSIRIEVKEGFYARRALYMEIRGQGSVPLTRTDENLTLREIEQKAAESAYFLRVPIEQSYENPREATGRIVCANCHLANKPVDIEVPQAVLPDTVFEAVVRIPYDLQLKQVLANGKRGALNVGAVLILPEGFELAPPDRISPEIKEKIGNLSFQRYRPTKKNILVIGPVPGQKYSEITFPILSPDPATKKDVHFLKYPIYVGGNRGRGQIYPDGSKSNNNVYNATAVGIVSKIIRKEKGGYEITIVDASDGRQVVDIIPPGPELLVSEGESIKLDQPLTSNPNVGGFGQGDAEIVLQDPLRVQGLLLFLASVILAQIFLVLKKKQFEKVQLSEMNF</sequence>
<evidence type="ECO:0000256" key="27">
    <source>
        <dbReference type="ARBA" id="ARBA00022833"/>
    </source>
</evidence>
<comment type="subunit">
    <text evidence="41">The 4 large subunits of the cytochrome b6-f complex are cytochrome b6, subunit IV (17 kDa polypeptide, PetD), cytochrome f and the Rieske protein, while the 4 small subunits are PetG, PetL, PetM and PetN. The complex functions as a dimer.</text>
</comment>
<evidence type="ECO:0000256" key="9">
    <source>
        <dbReference type="ARBA" id="ARBA00008923"/>
    </source>
</evidence>
<evidence type="ECO:0000256" key="39">
    <source>
        <dbReference type="ARBA" id="ARBA00023300"/>
    </source>
</evidence>
<evidence type="ECO:0000259" key="45">
    <source>
        <dbReference type="PROSITE" id="PS50980"/>
    </source>
</evidence>
<dbReference type="InterPro" id="IPR017443">
    <property type="entry name" value="RuBisCO_lsu_fd_N"/>
</dbReference>
<keyword evidence="36 44" id="KW-0472">Membrane</keyword>
<evidence type="ECO:0000256" key="28">
    <source>
        <dbReference type="ARBA" id="ARBA00022840"/>
    </source>
</evidence>
<organism evidence="46 47">
    <name type="scientific">Rhamnella rubrinervis</name>
    <dbReference type="NCBI Taxonomy" id="2594499"/>
    <lineage>
        <taxon>Eukaryota</taxon>
        <taxon>Viridiplantae</taxon>
        <taxon>Streptophyta</taxon>
        <taxon>Embryophyta</taxon>
        <taxon>Tracheophyta</taxon>
        <taxon>Spermatophyta</taxon>
        <taxon>Magnoliopsida</taxon>
        <taxon>eudicotyledons</taxon>
        <taxon>Gunneridae</taxon>
        <taxon>Pentapetalae</taxon>
        <taxon>rosids</taxon>
        <taxon>fabids</taxon>
        <taxon>Rosales</taxon>
        <taxon>Rhamnaceae</taxon>
        <taxon>rhamnoid group</taxon>
        <taxon>Rhamneae</taxon>
        <taxon>Rhamnella</taxon>
    </lineage>
</organism>
<dbReference type="InterPro" id="IPR011762">
    <property type="entry name" value="COA_CT_N"/>
</dbReference>
<dbReference type="SFLD" id="SFLDG00301">
    <property type="entry name" value="RuBisCO-like_proteins"/>
    <property type="match status" value="1"/>
</dbReference>
<evidence type="ECO:0000256" key="43">
    <source>
        <dbReference type="ARBA" id="ARBA00049469"/>
    </source>
</evidence>
<keyword evidence="20" id="KW-0113">Calvin cycle</keyword>
<evidence type="ECO:0000256" key="5">
    <source>
        <dbReference type="ARBA" id="ARBA00004141"/>
    </source>
</evidence>
<evidence type="ECO:0000256" key="6">
    <source>
        <dbReference type="ARBA" id="ARBA00004581"/>
    </source>
</evidence>
<evidence type="ECO:0000256" key="18">
    <source>
        <dbReference type="ARBA" id="ARBA00022528"/>
    </source>
</evidence>
<dbReference type="InterPro" id="IPR034733">
    <property type="entry name" value="AcCoA_carboxyl_beta"/>
</dbReference>
<keyword evidence="22" id="KW-0934">Plastid</keyword>
<dbReference type="GO" id="GO:0009522">
    <property type="term" value="C:photosystem I"/>
    <property type="evidence" value="ECO:0007669"/>
    <property type="project" value="InterPro"/>
</dbReference>
<dbReference type="Pfam" id="PF16639">
    <property type="entry name" value="Apocytochr_F_N"/>
    <property type="match status" value="1"/>
</dbReference>
<dbReference type="Pfam" id="PF02788">
    <property type="entry name" value="RuBisCO_large_N"/>
    <property type="match status" value="1"/>
</dbReference>
<dbReference type="Pfam" id="PF01333">
    <property type="entry name" value="Apocytochr_F_C"/>
    <property type="match status" value="1"/>
</dbReference>
<dbReference type="Pfam" id="PF02392">
    <property type="entry name" value="Ycf4"/>
    <property type="match status" value="1"/>
</dbReference>
<keyword evidence="17" id="KW-0488">Methylation</keyword>
<evidence type="ECO:0000256" key="41">
    <source>
        <dbReference type="ARBA" id="ARBA00025834"/>
    </source>
</evidence>
<dbReference type="Proteomes" id="UP000796880">
    <property type="component" value="Unassembled WGS sequence"/>
</dbReference>
<dbReference type="HAMAP" id="MF_00610">
    <property type="entry name" value="Cytb6_f_cytF"/>
    <property type="match status" value="1"/>
</dbReference>
<dbReference type="GO" id="GO:0009055">
    <property type="term" value="F:electron transfer activity"/>
    <property type="evidence" value="ECO:0007669"/>
    <property type="project" value="InterPro"/>
</dbReference>
<dbReference type="SUPFAM" id="SSF54966">
    <property type="entry name" value="RuBisCO, large subunit, small (N-terminal) domain"/>
    <property type="match status" value="1"/>
</dbReference>
<evidence type="ECO:0000256" key="40">
    <source>
        <dbReference type="ARBA" id="ARBA00025664"/>
    </source>
</evidence>
<evidence type="ECO:0000256" key="20">
    <source>
        <dbReference type="ARBA" id="ARBA00022567"/>
    </source>
</evidence>
<dbReference type="GO" id="GO:0019253">
    <property type="term" value="P:reductive pentose-phosphate cycle"/>
    <property type="evidence" value="ECO:0007669"/>
    <property type="project" value="UniProtKB-KW"/>
</dbReference>
<dbReference type="SUPFAM" id="SSF103431">
    <property type="entry name" value="Cytochrome f subunit of the cytochrome b6f complex, transmembrane anchor"/>
    <property type="match status" value="1"/>
</dbReference>
<evidence type="ECO:0000256" key="21">
    <source>
        <dbReference type="ARBA" id="ARBA00022617"/>
    </source>
</evidence>
<dbReference type="InterPro" id="IPR002325">
    <property type="entry name" value="Cyt_f"/>
</dbReference>
<accession>A0A8K0MKS5</accession>
<dbReference type="SUPFAM" id="SSF51246">
    <property type="entry name" value="Rudiment single hybrid motif"/>
    <property type="match status" value="1"/>
</dbReference>
<dbReference type="InterPro" id="IPR036422">
    <property type="entry name" value="RuBisCO_lsu_N_sf"/>
</dbReference>
<keyword evidence="31 44" id="KW-1133">Transmembrane helix</keyword>
<dbReference type="InterPro" id="IPR024094">
    <property type="entry name" value="Cyt_f_lg_dom"/>
</dbReference>
<evidence type="ECO:0000256" key="4">
    <source>
        <dbReference type="ARBA" id="ARBA00003068"/>
    </source>
</evidence>
<keyword evidence="34" id="KW-0503">Monooxygenase</keyword>
<dbReference type="FunFam" id="3.20.20.110:FF:000001">
    <property type="entry name" value="Ribulose bisphosphate carboxylase large chain"/>
    <property type="match status" value="1"/>
</dbReference>
<dbReference type="Gene3D" id="2.40.50.100">
    <property type="match status" value="1"/>
</dbReference>
<dbReference type="InterPro" id="IPR029045">
    <property type="entry name" value="ClpP/crotonase-like_dom_sf"/>
</dbReference>
<evidence type="ECO:0000256" key="17">
    <source>
        <dbReference type="ARBA" id="ARBA00022481"/>
    </source>
</evidence>
<protein>
    <recommendedName>
        <fullName evidence="13">Cytochrome f</fullName>
        <ecNumber evidence="12">4.1.1.39</ecNumber>
    </recommendedName>
    <alternativeName>
        <fullName evidence="14">Photosystem I assembly protein Ycf4</fullName>
    </alternativeName>
    <alternativeName>
        <fullName evidence="15">Ribulose bisphosphate carboxylase large chain</fullName>
    </alternativeName>
</protein>
<evidence type="ECO:0000256" key="24">
    <source>
        <dbReference type="ARBA" id="ARBA00022723"/>
    </source>
</evidence>
<keyword evidence="32" id="KW-0560">Oxidoreductase</keyword>
<keyword evidence="24" id="KW-0479">Metal-binding</keyword>
<dbReference type="PANTHER" id="PTHR42704">
    <property type="entry name" value="RIBULOSE BISPHOSPHATE CARBOXYLASE"/>
    <property type="match status" value="1"/>
</dbReference>
<evidence type="ECO:0000256" key="38">
    <source>
        <dbReference type="ARBA" id="ARBA00023239"/>
    </source>
</evidence>
<keyword evidence="26" id="KW-0547">Nucleotide-binding</keyword>
<dbReference type="Gene3D" id="3.90.226.10">
    <property type="entry name" value="2-enoyl-CoA Hydratase, Chain A, domain 1"/>
    <property type="match status" value="1"/>
</dbReference>
<gene>
    <name evidence="46" type="ORF">FNV43_RR05859</name>
</gene>
<dbReference type="GO" id="GO:0005524">
    <property type="term" value="F:ATP binding"/>
    <property type="evidence" value="ECO:0007669"/>
    <property type="project" value="UniProtKB-KW"/>
</dbReference>
<evidence type="ECO:0000256" key="42">
    <source>
        <dbReference type="ARBA" id="ARBA00048059"/>
    </source>
</evidence>
<evidence type="ECO:0000256" key="25">
    <source>
        <dbReference type="ARBA" id="ARBA00022729"/>
    </source>
</evidence>
<evidence type="ECO:0000256" key="36">
    <source>
        <dbReference type="ARBA" id="ARBA00023136"/>
    </source>
</evidence>
<dbReference type="AlphaFoldDB" id="A0A8K0MKS5"/>
<dbReference type="SFLD" id="SFLDG01052">
    <property type="entry name" value="RuBisCO"/>
    <property type="match status" value="1"/>
</dbReference>
<evidence type="ECO:0000256" key="14">
    <source>
        <dbReference type="ARBA" id="ARBA00015395"/>
    </source>
</evidence>
<evidence type="ECO:0000256" key="29">
    <source>
        <dbReference type="ARBA" id="ARBA00022842"/>
    </source>
</evidence>
<dbReference type="InterPro" id="IPR036826">
    <property type="entry name" value="Cyt_f_lg_dom_sf"/>
</dbReference>
<keyword evidence="18" id="KW-0150">Chloroplast</keyword>
<dbReference type="EMBL" id="VOIH02000003">
    <property type="protein sequence ID" value="KAF3449781.1"/>
    <property type="molecule type" value="Genomic_DNA"/>
</dbReference>
<dbReference type="PROSITE" id="PS50980">
    <property type="entry name" value="COA_CT_NTER"/>
    <property type="match status" value="1"/>
</dbReference>
<evidence type="ECO:0000256" key="32">
    <source>
        <dbReference type="ARBA" id="ARBA00023002"/>
    </source>
</evidence>
<dbReference type="GO" id="GO:0005506">
    <property type="term" value="F:iron ion binding"/>
    <property type="evidence" value="ECO:0007669"/>
    <property type="project" value="InterPro"/>
</dbReference>
<name>A0A8K0MKS5_9ROSA</name>
<dbReference type="Gene3D" id="3.20.20.110">
    <property type="entry name" value="Ribulose bisphosphate carboxylase, large subunit, C-terminal domain"/>
    <property type="match status" value="1"/>
</dbReference>
<dbReference type="GO" id="GO:0009853">
    <property type="term" value="P:photorespiration"/>
    <property type="evidence" value="ECO:0007669"/>
    <property type="project" value="UniProtKB-KW"/>
</dbReference>
<comment type="caution">
    <text evidence="46">The sequence shown here is derived from an EMBL/GenBank/DDBJ whole genome shotgun (WGS) entry which is preliminary data.</text>
</comment>
<dbReference type="FunFam" id="1.20.5.700:FF:000001">
    <property type="entry name" value="Cytochrome f"/>
    <property type="match status" value="1"/>
</dbReference>
<dbReference type="InterPro" id="IPR036376">
    <property type="entry name" value="RuBisCO_lsu_C_sf"/>
</dbReference>
<evidence type="ECO:0000256" key="2">
    <source>
        <dbReference type="ARBA" id="ARBA00001971"/>
    </source>
</evidence>
<dbReference type="InterPro" id="IPR033966">
    <property type="entry name" value="RuBisCO"/>
</dbReference>
<keyword evidence="27" id="KW-0862">Zinc</keyword>
<dbReference type="SUPFAM" id="SSF51649">
    <property type="entry name" value="RuBisCo, C-terminal domain"/>
    <property type="match status" value="1"/>
</dbReference>
<dbReference type="PRINTS" id="PR00610">
    <property type="entry name" value="CYTOCHROMEF"/>
</dbReference>
<dbReference type="InterPro" id="IPR024058">
    <property type="entry name" value="Cyt-f_TM"/>
</dbReference>
<evidence type="ECO:0000256" key="7">
    <source>
        <dbReference type="ARBA" id="ARBA00006204"/>
    </source>
</evidence>
<dbReference type="GO" id="GO:0004497">
    <property type="term" value="F:monooxygenase activity"/>
    <property type="evidence" value="ECO:0007669"/>
    <property type="project" value="UniProtKB-KW"/>
</dbReference>
<keyword evidence="29" id="KW-0460">Magnesium</keyword>
<dbReference type="FunFam" id="2.60.40.830:FF:000001">
    <property type="entry name" value="Cytochrome f"/>
    <property type="match status" value="1"/>
</dbReference>
<keyword evidence="25" id="KW-0732">Signal</keyword>
<comment type="similarity">
    <text evidence="7">Belongs to the RuBisCO large chain family. Type I subfamily.</text>
</comment>
<dbReference type="Gene3D" id="2.60.40.830">
    <property type="entry name" value="Cytochrome f large domain"/>
    <property type="match status" value="1"/>
</dbReference>
<dbReference type="SUPFAM" id="SSF49441">
    <property type="entry name" value="Cytochrome f, large domain"/>
    <property type="match status" value="1"/>
</dbReference>
<dbReference type="InterPro" id="IPR020878">
    <property type="entry name" value="RuBisCo_large_chain_AS"/>
</dbReference>
<dbReference type="InterPro" id="IPR003359">
    <property type="entry name" value="PSI_Ycf4_assembly"/>
</dbReference>
<evidence type="ECO:0000256" key="23">
    <source>
        <dbReference type="ARBA" id="ARBA00022692"/>
    </source>
</evidence>
<keyword evidence="38" id="KW-0456">Lyase</keyword>
<evidence type="ECO:0000256" key="34">
    <source>
        <dbReference type="ARBA" id="ARBA00023033"/>
    </source>
</evidence>
<dbReference type="GO" id="GO:0016984">
    <property type="term" value="F:ribulose-bisphosphate carboxylase activity"/>
    <property type="evidence" value="ECO:0007669"/>
    <property type="project" value="UniProtKB-EC"/>
</dbReference>
<evidence type="ECO:0000256" key="37">
    <source>
        <dbReference type="ARBA" id="ARBA00023238"/>
    </source>
</evidence>
<evidence type="ECO:0000256" key="33">
    <source>
        <dbReference type="ARBA" id="ARBA00023004"/>
    </source>
</evidence>
<comment type="function">
    <text evidence="4">Component of the cytochrome b6-f complex, which mediates electron transfer between photosystem II (PSII) and photosystem I (PSI), cyclic electron flow around PSI, and state transitions.</text>
</comment>
<comment type="catalytic activity">
    <reaction evidence="43">
        <text>2 (2R)-3-phosphoglycerate + 2 H(+) = D-ribulose 1,5-bisphosphate + CO2 + H2O</text>
        <dbReference type="Rhea" id="RHEA:23124"/>
        <dbReference type="ChEBI" id="CHEBI:15377"/>
        <dbReference type="ChEBI" id="CHEBI:15378"/>
        <dbReference type="ChEBI" id="CHEBI:16526"/>
        <dbReference type="ChEBI" id="CHEBI:57870"/>
        <dbReference type="ChEBI" id="CHEBI:58272"/>
        <dbReference type="EC" id="4.1.1.39"/>
    </reaction>
</comment>
<dbReference type="CDD" id="cd08212">
    <property type="entry name" value="RuBisCO_large_I"/>
    <property type="match status" value="1"/>
</dbReference>
<dbReference type="Pfam" id="PF00016">
    <property type="entry name" value="RuBisCO_large"/>
    <property type="match status" value="1"/>
</dbReference>
<feature type="domain" description="CoA carboxyltransferase N-terminal" evidence="45">
    <location>
        <begin position="541"/>
        <end position="811"/>
    </location>
</feature>
<evidence type="ECO:0000256" key="15">
    <source>
        <dbReference type="ARBA" id="ARBA00017725"/>
    </source>
</evidence>
<dbReference type="InterPro" id="IPR000685">
    <property type="entry name" value="RuBisCO_lsu_C"/>
</dbReference>
<proteinExistence type="inferred from homology"/>
<comment type="similarity">
    <text evidence="8">Belongs to the Ycf4 family.</text>
</comment>
<comment type="similarity">
    <text evidence="9">Belongs to the cytochrome f family.</text>
</comment>
<dbReference type="GO" id="GO:0003989">
    <property type="term" value="F:acetyl-CoA carboxylase activity"/>
    <property type="evidence" value="ECO:0007669"/>
    <property type="project" value="InterPro"/>
</dbReference>
<dbReference type="InterPro" id="IPR011054">
    <property type="entry name" value="Rudment_hybrid_motif"/>
</dbReference>
<evidence type="ECO:0000256" key="12">
    <source>
        <dbReference type="ARBA" id="ARBA00012287"/>
    </source>
</evidence>
<dbReference type="Pfam" id="PF01039">
    <property type="entry name" value="Carboxyl_trans"/>
    <property type="match status" value="1"/>
</dbReference>
<dbReference type="GO" id="GO:0020037">
    <property type="term" value="F:heme binding"/>
    <property type="evidence" value="ECO:0007669"/>
    <property type="project" value="InterPro"/>
</dbReference>
<comment type="cofactor">
    <cofactor evidence="2">
        <name>heme</name>
        <dbReference type="ChEBI" id="CHEBI:30413"/>
    </cofactor>
</comment>
<dbReference type="NCBIfam" id="NF003252">
    <property type="entry name" value="PRK04208.1"/>
    <property type="match status" value="1"/>
</dbReference>
<keyword evidence="30" id="KW-0249">Electron transport</keyword>
<evidence type="ECO:0000256" key="11">
    <source>
        <dbReference type="ARBA" id="ARBA00011842"/>
    </source>
</evidence>
<comment type="function">
    <text evidence="40">RuBisCO catalyzes two reactions: the carboxylation of D-ribulose 1,5-bisphosphate, the primary event in carbon dioxide fixation, as well as the oxidative fragmentation of the pentose substrate in the photorespiration process. Both reactions occur simultaneously and in competition at the same active site.</text>
</comment>
<evidence type="ECO:0000313" key="46">
    <source>
        <dbReference type="EMBL" id="KAF3449781.1"/>
    </source>
</evidence>
<dbReference type="EC" id="4.1.1.39" evidence="12"/>
<keyword evidence="19" id="KW-0602">Photosynthesis</keyword>
<dbReference type="Gene3D" id="1.20.5.700">
    <property type="entry name" value="Single helix bin"/>
    <property type="match status" value="1"/>
</dbReference>
<evidence type="ECO:0000256" key="13">
    <source>
        <dbReference type="ARBA" id="ARBA00013528"/>
    </source>
</evidence>
<evidence type="ECO:0000313" key="47">
    <source>
        <dbReference type="Proteomes" id="UP000796880"/>
    </source>
</evidence>
<dbReference type="InterPro" id="IPR000438">
    <property type="entry name" value="Acetyl_CoA_COase_Trfase_b_su"/>
</dbReference>